<dbReference type="Gene3D" id="2.60.120.380">
    <property type="match status" value="1"/>
</dbReference>
<sequence length="328" mass="33787">MRSMTPLACLLSNAVLAVVLAGASLAQTMRSETVAPSTAATGTVIESRLRGDDSIDYLVAGDAGQILSVDLATPNSSLSFNILPEGSEDALFIGSISGNVADIPLPKSGTYVARVYLMGNAARRDETAAFSLGIGLGGPDVAAGLAGGPDWWAVSIRPGSALNIRRGPATRHDVVGRAQNGQVMQNRGCRMTGSERWCRIRTHGSGVQGWVSGQFLIETEPPTMPEAPEGGPVGNGTPFDATGMVPCAATAGAPMRSCPFGVVRQGPSSAGVWIALDGGGERQILFEGGAPVATNLDAKLTSERSGDVTLVRIGEERYKIPDALVNGG</sequence>
<protein>
    <submittedName>
        <fullName evidence="3">SH3 domain-containing protein</fullName>
    </submittedName>
</protein>
<comment type="caution">
    <text evidence="3">The sequence shown here is derived from an EMBL/GenBank/DDBJ whole genome shotgun (WGS) entry which is preliminary data.</text>
</comment>
<reference evidence="3 4" key="1">
    <citation type="submission" date="2019-03" db="EMBL/GenBank/DDBJ databases">
        <authorList>
            <person name="Li J."/>
        </authorList>
    </citation>
    <scope>NUCLEOTIDE SEQUENCE [LARGE SCALE GENOMIC DNA]</scope>
    <source>
        <strain evidence="3 4">3058</strain>
    </source>
</reference>
<feature type="signal peptide" evidence="1">
    <location>
        <begin position="1"/>
        <end position="17"/>
    </location>
</feature>
<dbReference type="InterPro" id="IPR003646">
    <property type="entry name" value="SH3-like_bac-type"/>
</dbReference>
<dbReference type="Pfam" id="PF08239">
    <property type="entry name" value="SH3_3"/>
    <property type="match status" value="1"/>
</dbReference>
<feature type="chain" id="PRO_5021247568" evidence="1">
    <location>
        <begin position="18"/>
        <end position="328"/>
    </location>
</feature>
<evidence type="ECO:0000259" key="2">
    <source>
        <dbReference type="Pfam" id="PF08239"/>
    </source>
</evidence>
<name>A0A4Z1C839_9RHOB</name>
<evidence type="ECO:0000313" key="4">
    <source>
        <dbReference type="Proteomes" id="UP000297972"/>
    </source>
</evidence>
<dbReference type="AlphaFoldDB" id="A0A4Z1C839"/>
<dbReference type="Gene3D" id="2.30.30.40">
    <property type="entry name" value="SH3 Domains"/>
    <property type="match status" value="1"/>
</dbReference>
<gene>
    <name evidence="3" type="ORF">E4L95_17845</name>
</gene>
<evidence type="ECO:0000313" key="3">
    <source>
        <dbReference type="EMBL" id="TGN49929.1"/>
    </source>
</evidence>
<proteinExistence type="predicted"/>
<evidence type="ECO:0000256" key="1">
    <source>
        <dbReference type="SAM" id="SignalP"/>
    </source>
</evidence>
<organism evidence="3 4">
    <name type="scientific">Paracoccus liaowanqingii</name>
    <dbReference type="NCBI Taxonomy" id="2560053"/>
    <lineage>
        <taxon>Bacteria</taxon>
        <taxon>Pseudomonadati</taxon>
        <taxon>Pseudomonadota</taxon>
        <taxon>Alphaproteobacteria</taxon>
        <taxon>Rhodobacterales</taxon>
        <taxon>Paracoccaceae</taxon>
        <taxon>Paracoccus</taxon>
    </lineage>
</organism>
<dbReference type="RefSeq" id="WP_135818748.1">
    <property type="nucleotide sequence ID" value="NZ_SRPG01000239.1"/>
</dbReference>
<keyword evidence="4" id="KW-1185">Reference proteome</keyword>
<keyword evidence="1" id="KW-0732">Signal</keyword>
<accession>A0A4Z1C839</accession>
<feature type="domain" description="SH3b" evidence="2">
    <location>
        <begin position="160"/>
        <end position="216"/>
    </location>
</feature>
<dbReference type="OrthoDB" id="964913at2"/>
<dbReference type="EMBL" id="SRPG01000239">
    <property type="protein sequence ID" value="TGN49929.1"/>
    <property type="molecule type" value="Genomic_DNA"/>
</dbReference>
<dbReference type="Proteomes" id="UP000297972">
    <property type="component" value="Unassembled WGS sequence"/>
</dbReference>